<dbReference type="RefSeq" id="WP_184227882.1">
    <property type="nucleotide sequence ID" value="NZ_FUXE01000004.1"/>
</dbReference>
<feature type="transmembrane region" description="Helical" evidence="6">
    <location>
        <begin position="6"/>
        <end position="25"/>
    </location>
</feature>
<evidence type="ECO:0000313" key="7">
    <source>
        <dbReference type="EMBL" id="SJZ56845.1"/>
    </source>
</evidence>
<reference evidence="8" key="1">
    <citation type="submission" date="2017-02" db="EMBL/GenBank/DDBJ databases">
        <authorList>
            <person name="Varghese N."/>
            <person name="Submissions S."/>
        </authorList>
    </citation>
    <scope>NUCLEOTIDE SEQUENCE [LARGE SCALE GENOMIC DNA]</scope>
    <source>
        <strain evidence="8">ATCC 51356</strain>
    </source>
</reference>
<name>A0A1T4LQ75_9PORP</name>
<organism evidence="7 8">
    <name type="scientific">Porphyromonas circumdentaria</name>
    <dbReference type="NCBI Taxonomy" id="29524"/>
    <lineage>
        <taxon>Bacteria</taxon>
        <taxon>Pseudomonadati</taxon>
        <taxon>Bacteroidota</taxon>
        <taxon>Bacteroidia</taxon>
        <taxon>Bacteroidales</taxon>
        <taxon>Porphyromonadaceae</taxon>
        <taxon>Porphyromonas</taxon>
    </lineage>
</organism>
<dbReference type="InterPro" id="IPR007156">
    <property type="entry name" value="MamQ_LemA"/>
</dbReference>
<keyword evidence="5 6" id="KW-0472">Membrane</keyword>
<evidence type="ECO:0000256" key="4">
    <source>
        <dbReference type="ARBA" id="ARBA00022989"/>
    </source>
</evidence>
<dbReference type="Pfam" id="PF04011">
    <property type="entry name" value="LemA"/>
    <property type="match status" value="1"/>
</dbReference>
<keyword evidence="4 6" id="KW-1133">Transmembrane helix</keyword>
<comment type="subcellular location">
    <subcellularLocation>
        <location evidence="1">Membrane</location>
        <topology evidence="1">Single-pass membrane protein</topology>
    </subcellularLocation>
</comment>
<evidence type="ECO:0000256" key="1">
    <source>
        <dbReference type="ARBA" id="ARBA00004167"/>
    </source>
</evidence>
<protein>
    <submittedName>
        <fullName evidence="7">LemA protein</fullName>
    </submittedName>
</protein>
<accession>A0A1T4LQ75</accession>
<evidence type="ECO:0000256" key="3">
    <source>
        <dbReference type="ARBA" id="ARBA00022692"/>
    </source>
</evidence>
<dbReference type="GO" id="GO:0016020">
    <property type="term" value="C:membrane"/>
    <property type="evidence" value="ECO:0007669"/>
    <property type="project" value="UniProtKB-SubCell"/>
</dbReference>
<evidence type="ECO:0000256" key="5">
    <source>
        <dbReference type="ARBA" id="ARBA00023136"/>
    </source>
</evidence>
<dbReference type="Gene3D" id="1.20.1440.20">
    <property type="entry name" value="LemA-like domain"/>
    <property type="match status" value="1"/>
</dbReference>
<evidence type="ECO:0000256" key="6">
    <source>
        <dbReference type="SAM" id="Phobius"/>
    </source>
</evidence>
<dbReference type="InterPro" id="IPR023353">
    <property type="entry name" value="LemA-like_dom_sf"/>
</dbReference>
<proteinExistence type="inferred from homology"/>
<dbReference type="SUPFAM" id="SSF140478">
    <property type="entry name" value="LemA-like"/>
    <property type="match status" value="1"/>
</dbReference>
<keyword evidence="3 6" id="KW-0812">Transmembrane</keyword>
<evidence type="ECO:0000256" key="2">
    <source>
        <dbReference type="ARBA" id="ARBA00008854"/>
    </source>
</evidence>
<sequence length="186" mass="21287">MGYIITAIVIALVIALVAMVVSMYNRFIRLRNNAREAFSTMDTYLTKRFDLIPNLVETAKGYAKHETEAFEKVIQARNMVQASGNMEQKLAGENMLSGTLKSLFAVMENYPELKADAHFLQLQRQLETVESEILNSRKYYNGTVKMLNNAIEMFPSNIIAGIFHFEKMPLYEVSDEAKRENVQVKF</sequence>
<evidence type="ECO:0000313" key="8">
    <source>
        <dbReference type="Proteomes" id="UP000190121"/>
    </source>
</evidence>
<gene>
    <name evidence="7" type="ORF">SAMN02745171_00482</name>
</gene>
<dbReference type="AlphaFoldDB" id="A0A1T4LQ75"/>
<keyword evidence="8" id="KW-1185">Reference proteome</keyword>
<comment type="similarity">
    <text evidence="2">Belongs to the LemA family.</text>
</comment>
<dbReference type="PANTHER" id="PTHR34478">
    <property type="entry name" value="PROTEIN LEMA"/>
    <property type="match status" value="1"/>
</dbReference>
<dbReference type="Proteomes" id="UP000190121">
    <property type="component" value="Unassembled WGS sequence"/>
</dbReference>
<dbReference type="PANTHER" id="PTHR34478:SF2">
    <property type="entry name" value="MEMBRANE PROTEIN"/>
    <property type="match status" value="1"/>
</dbReference>
<dbReference type="EMBL" id="FUXE01000004">
    <property type="protein sequence ID" value="SJZ56845.1"/>
    <property type="molecule type" value="Genomic_DNA"/>
</dbReference>